<dbReference type="Proteomes" id="UP000008021">
    <property type="component" value="Chromosome 8"/>
</dbReference>
<reference evidence="1" key="1">
    <citation type="submission" date="2015-04" db="UniProtKB">
        <authorList>
            <consortium name="EnsemblPlants"/>
        </authorList>
    </citation>
    <scope>IDENTIFICATION</scope>
</reference>
<evidence type="ECO:0000313" key="1">
    <source>
        <dbReference type="EnsemblPlants" id="OMERI08G07500.1"/>
    </source>
</evidence>
<keyword evidence="2" id="KW-1185">Reference proteome</keyword>
<dbReference type="AlphaFoldDB" id="A0A0E0EJN4"/>
<protein>
    <submittedName>
        <fullName evidence="1">Uncharacterized protein</fullName>
    </submittedName>
</protein>
<reference evidence="1" key="2">
    <citation type="submission" date="2018-05" db="EMBL/GenBank/DDBJ databases">
        <title>OmerRS3 (Oryza meridionalis Reference Sequence Version 3).</title>
        <authorList>
            <person name="Zhang J."/>
            <person name="Kudrna D."/>
            <person name="Lee S."/>
            <person name="Talag J."/>
            <person name="Welchert J."/>
            <person name="Wing R.A."/>
        </authorList>
    </citation>
    <scope>NUCLEOTIDE SEQUENCE [LARGE SCALE GENOMIC DNA]</scope>
    <source>
        <strain evidence="1">cv. OR44</strain>
    </source>
</reference>
<sequence length="173" mass="17680">MTTAGSGSGGAALGNVAATTMAGGGSGATTLGRGISATLGSVYGNNNAAATTTTNNGSSGDILGRAVSTAQEAVAATMMVTACENEIFACGCIGRMQNSDFRRTLGADSGALLVRHGSLSNGERNNVEKTSMPLKTLLGHRIVPHLRRSRRASPHLFEPWTVDNGQVAETRDE</sequence>
<dbReference type="Gramene" id="OMERI08G07500.1">
    <property type="protein sequence ID" value="OMERI08G07500.1"/>
    <property type="gene ID" value="OMERI08G07500"/>
</dbReference>
<dbReference type="HOGENOM" id="CLU_1550016_0_0_1"/>
<accession>A0A0E0EJN4</accession>
<evidence type="ECO:0000313" key="2">
    <source>
        <dbReference type="Proteomes" id="UP000008021"/>
    </source>
</evidence>
<name>A0A0E0EJN4_9ORYZ</name>
<dbReference type="EnsemblPlants" id="OMERI08G07500.1">
    <property type="protein sequence ID" value="OMERI08G07500.1"/>
    <property type="gene ID" value="OMERI08G07500"/>
</dbReference>
<organism evidence="1">
    <name type="scientific">Oryza meridionalis</name>
    <dbReference type="NCBI Taxonomy" id="40149"/>
    <lineage>
        <taxon>Eukaryota</taxon>
        <taxon>Viridiplantae</taxon>
        <taxon>Streptophyta</taxon>
        <taxon>Embryophyta</taxon>
        <taxon>Tracheophyta</taxon>
        <taxon>Spermatophyta</taxon>
        <taxon>Magnoliopsida</taxon>
        <taxon>Liliopsida</taxon>
        <taxon>Poales</taxon>
        <taxon>Poaceae</taxon>
        <taxon>BOP clade</taxon>
        <taxon>Oryzoideae</taxon>
        <taxon>Oryzeae</taxon>
        <taxon>Oryzinae</taxon>
        <taxon>Oryza</taxon>
    </lineage>
</organism>
<proteinExistence type="predicted"/>